<dbReference type="SUPFAM" id="SSF103515">
    <property type="entry name" value="Autotransporter"/>
    <property type="match status" value="1"/>
</dbReference>
<dbReference type="InterPro" id="IPR005546">
    <property type="entry name" value="Autotransporte_beta"/>
</dbReference>
<evidence type="ECO:0000256" key="1">
    <source>
        <dbReference type="SAM" id="MobiDB-lite"/>
    </source>
</evidence>
<dbReference type="InterPro" id="IPR036709">
    <property type="entry name" value="Autotransporte_beta_dom_sf"/>
</dbReference>
<evidence type="ECO:0000313" key="3">
    <source>
        <dbReference type="EMBL" id="SBW10513.1"/>
    </source>
</evidence>
<feature type="compositionally biased region" description="Low complexity" evidence="1">
    <location>
        <begin position="19"/>
        <end position="28"/>
    </location>
</feature>
<reference evidence="3" key="1">
    <citation type="submission" date="2016-04" db="EMBL/GenBank/DDBJ databases">
        <authorList>
            <person name="Evans L.H."/>
            <person name="Alamgir A."/>
            <person name="Owens N."/>
            <person name="Weber N.D."/>
            <person name="Virtaneva K."/>
            <person name="Barbian K."/>
            <person name="Babar A."/>
            <person name="Rosenke K."/>
        </authorList>
    </citation>
    <scope>NUCLEOTIDE SEQUENCE</scope>
    <source>
        <strain evidence="3">86</strain>
    </source>
</reference>
<dbReference type="NCBIfam" id="TIGR01414">
    <property type="entry name" value="autotrans_barl"/>
    <property type="match status" value="1"/>
</dbReference>
<dbReference type="SMART" id="SM00869">
    <property type="entry name" value="Autotransporter"/>
    <property type="match status" value="1"/>
</dbReference>
<dbReference type="AlphaFoldDB" id="A0A212KFN1"/>
<feature type="domain" description="Autotransporter" evidence="2">
    <location>
        <begin position="889"/>
        <end position="1177"/>
    </location>
</feature>
<feature type="region of interest" description="Disordered" evidence="1">
    <location>
        <begin position="1"/>
        <end position="34"/>
    </location>
</feature>
<protein>
    <recommendedName>
        <fullName evidence="2">Autotransporter domain-containing protein</fullName>
    </recommendedName>
</protein>
<dbReference type="Pfam" id="PF03797">
    <property type="entry name" value="Autotransporter"/>
    <property type="match status" value="1"/>
</dbReference>
<dbReference type="PROSITE" id="PS51208">
    <property type="entry name" value="AUTOTRANSPORTER"/>
    <property type="match status" value="1"/>
</dbReference>
<evidence type="ECO:0000259" key="2">
    <source>
        <dbReference type="PROSITE" id="PS51208"/>
    </source>
</evidence>
<name>A0A212KFN1_9DELT</name>
<sequence>MLTGPREFAGTVSGNLAQATSGSEDASASGGGMHASQALSLSGTVGNNIASATSATGSATAAGGGVVGSVYSSGTVFSSTVSGNKAEATVTGGMGQAHAIGGGLYISFAADNASAIIAAGSYTNNQAVAVGQNARAQGGGIFLDTSGSSVNTASLILDPTAGVITFSGNTVTTKANTLDTGTTTANAIHFGHAGGWDSLPNAFLTIQDTGPTGNLITIADGITTDINNGKTFTMTQSAGNFLWGGPNLFDSAGGDTVSLTGGNMRLANGFSLDRGAVNSAGLLTFNVTGGNLKSEGAAASLKHTALSVSSGGKLTVDLGSTLTLDANSTFALDGGILSFGVGANDASGKIVSLNTTTAPTFSGSNTLDLSHWLHGTYTVLSAGTAMDAGAPGTFTTFTVGGNAIDPTFMGISADLASGDKDLQIIAQLARDNKEVAWGGSGGTWNYTDQNWRDGGSASPFLPGDAALFNSASAQNITLGGTSISLSGMKVTGAGDHTLSGAALHIDSSVAQDLPAALNYTDNLLHEGAGTLLLATGSSTNPNLIAGDVSVTAGTLALANGFTLTNTGTGGLLSINAGTATPILDVRGAASLNNMSLQLVAGASELRFTGRNSALTLNGPATSYLGAGVMDVDLNRPKTLAAVSLTGGGDLALDQSTLRLRHTGLTSDSGSWLLVDGTYNGQFDAVDIATATLTGTVNYAADQILFDGAYTVAGGDFSGFQTLPPNARNTWAGFRDAFYNSRTPFMNALDMAYGSPAAFQADLLNMLPYMSAEGAVSQGIQALSAHNAAAMAAFGYAFGNDALASAQSFAPLAFQASSQNMGFNIGSQNRRDQARATGRYADRMASLDGNVGFERSSYSVLGNWQPATDMTRNLVVSASPEFTLNAAGPNTPFGMRIWGGYLGNFAHQDNKGGYAGYDADQNGFLLGGSFDITPNWTAGAYVGWTTGDTRYNGIKTRIDTDATHVGAFARYRREAGPGTVKVTGDILYSFTDNDSRRTVPTALGNQHMKGSFDQNIIGGGLEAAYDWKPSFDENLVITPYLAGRYAHLEQDGFTESGNLGLKVGKTDADSFTSTVGVKAARDFRVSDTVILTPKATVGWLHQWADRDVAANSSFIGSPVTFMTRSVKQDADAALVGVGLDVLVKTGQSWDLGLKLGYGADIRQNSNDQTVFVGFEVKF</sequence>
<organism evidence="3">
    <name type="scientific">uncultured delta proteobacterium</name>
    <dbReference type="NCBI Taxonomy" id="34034"/>
    <lineage>
        <taxon>Bacteria</taxon>
        <taxon>Deltaproteobacteria</taxon>
        <taxon>environmental samples</taxon>
    </lineage>
</organism>
<proteinExistence type="predicted"/>
<dbReference type="InterPro" id="IPR006315">
    <property type="entry name" value="OM_autotransptr_brl_dom"/>
</dbReference>
<dbReference type="EMBL" id="FLUQ01000006">
    <property type="protein sequence ID" value="SBW10513.1"/>
    <property type="molecule type" value="Genomic_DNA"/>
</dbReference>
<gene>
    <name evidence="3" type="ORF">KL86DPRO_60189</name>
</gene>
<accession>A0A212KFN1</accession>
<dbReference type="Gene3D" id="2.40.128.130">
    <property type="entry name" value="Autotransporter beta-domain"/>
    <property type="match status" value="1"/>
</dbReference>
<dbReference type="GO" id="GO:0019867">
    <property type="term" value="C:outer membrane"/>
    <property type="evidence" value="ECO:0007669"/>
    <property type="project" value="InterPro"/>
</dbReference>